<dbReference type="InterPro" id="IPR010730">
    <property type="entry name" value="HET"/>
</dbReference>
<dbReference type="KEGG" id="bor:COCMIDRAFT_24424"/>
<evidence type="ECO:0000313" key="3">
    <source>
        <dbReference type="Proteomes" id="UP000054032"/>
    </source>
</evidence>
<feature type="domain" description="Heterokaryon incompatibility" evidence="1">
    <location>
        <begin position="18"/>
        <end position="163"/>
    </location>
</feature>
<reference evidence="2 3" key="1">
    <citation type="journal article" date="2013" name="PLoS Genet.">
        <title>Comparative genome structure, secondary metabolite, and effector coding capacity across Cochliobolus pathogens.</title>
        <authorList>
            <person name="Condon B.J."/>
            <person name="Leng Y."/>
            <person name="Wu D."/>
            <person name="Bushley K.E."/>
            <person name="Ohm R.A."/>
            <person name="Otillar R."/>
            <person name="Martin J."/>
            <person name="Schackwitz W."/>
            <person name="Grimwood J."/>
            <person name="MohdZainudin N."/>
            <person name="Xue C."/>
            <person name="Wang R."/>
            <person name="Manning V.A."/>
            <person name="Dhillon B."/>
            <person name="Tu Z.J."/>
            <person name="Steffenson B.J."/>
            <person name="Salamov A."/>
            <person name="Sun H."/>
            <person name="Lowry S."/>
            <person name="LaButti K."/>
            <person name="Han J."/>
            <person name="Copeland A."/>
            <person name="Lindquist E."/>
            <person name="Barry K."/>
            <person name="Schmutz J."/>
            <person name="Baker S.E."/>
            <person name="Ciuffetti L.M."/>
            <person name="Grigoriev I.V."/>
            <person name="Zhong S."/>
            <person name="Turgeon B.G."/>
        </authorList>
    </citation>
    <scope>NUCLEOTIDE SEQUENCE [LARGE SCALE GENOMIC DNA]</scope>
    <source>
        <strain evidence="2 3">ATCC 44560</strain>
    </source>
</reference>
<evidence type="ECO:0000313" key="2">
    <source>
        <dbReference type="EMBL" id="EUC47717.1"/>
    </source>
</evidence>
<dbReference type="GeneID" id="19120589"/>
<organism evidence="2 3">
    <name type="scientific">Bipolaris oryzae ATCC 44560</name>
    <dbReference type="NCBI Taxonomy" id="930090"/>
    <lineage>
        <taxon>Eukaryota</taxon>
        <taxon>Fungi</taxon>
        <taxon>Dikarya</taxon>
        <taxon>Ascomycota</taxon>
        <taxon>Pezizomycotina</taxon>
        <taxon>Dothideomycetes</taxon>
        <taxon>Pleosporomycetidae</taxon>
        <taxon>Pleosporales</taxon>
        <taxon>Pleosporineae</taxon>
        <taxon>Pleosporaceae</taxon>
        <taxon>Bipolaris</taxon>
    </lineage>
</organism>
<protein>
    <recommendedName>
        <fullName evidence="1">Heterokaryon incompatibility domain-containing protein</fullName>
    </recommendedName>
</protein>
<dbReference type="Pfam" id="PF06985">
    <property type="entry name" value="HET"/>
    <property type="match status" value="1"/>
</dbReference>
<dbReference type="RefSeq" id="XP_007685744.1">
    <property type="nucleotide sequence ID" value="XM_007687554.1"/>
</dbReference>
<name>W6Z7M8_COCMI</name>
<dbReference type="OrthoDB" id="3486565at2759"/>
<dbReference type="Proteomes" id="UP000054032">
    <property type="component" value="Unassembled WGS sequence"/>
</dbReference>
<evidence type="ECO:0000259" key="1">
    <source>
        <dbReference type="Pfam" id="PF06985"/>
    </source>
</evidence>
<sequence length="217" mass="24485">MGQCRVYQRDELNAGVEYATLSHCWGSTKYLTLSKSNLQQLKTQIPSEDLPRTVQDAITVAHDLGFEYIWVGTLCIVQDDLMDWEREAAMMTSVHGNSSPNIAAAGARDGRDGYFFSRPTHWNCKLQLYNGHHALSCSAAPVSLYSRCLSGMSLMERGWALQERLLAVLTLHFTTTELFWECNHIIACESFPERLPGGTMVPLGFLHKRTIDDPMWP</sequence>
<proteinExistence type="predicted"/>
<dbReference type="HOGENOM" id="CLU_002639_4_2_1"/>
<keyword evidence="3" id="KW-1185">Reference proteome</keyword>
<dbReference type="PANTHER" id="PTHR33112:SF16">
    <property type="entry name" value="HETEROKARYON INCOMPATIBILITY DOMAIN-CONTAINING PROTEIN"/>
    <property type="match status" value="1"/>
</dbReference>
<accession>W6Z7M8</accession>
<dbReference type="STRING" id="930090.W6Z7M8"/>
<dbReference type="PANTHER" id="PTHR33112">
    <property type="entry name" value="DOMAIN PROTEIN, PUTATIVE-RELATED"/>
    <property type="match status" value="1"/>
</dbReference>
<gene>
    <name evidence="2" type="ORF">COCMIDRAFT_24424</name>
</gene>
<dbReference type="AlphaFoldDB" id="W6Z7M8"/>
<dbReference type="EMBL" id="KI963949">
    <property type="protein sequence ID" value="EUC47717.1"/>
    <property type="molecule type" value="Genomic_DNA"/>
</dbReference>
<dbReference type="eggNOG" id="ENOG502SHNP">
    <property type="taxonomic scope" value="Eukaryota"/>
</dbReference>